<feature type="non-terminal residue" evidence="2">
    <location>
        <position position="161"/>
    </location>
</feature>
<reference evidence="2" key="1">
    <citation type="submission" date="2014-12" db="EMBL/GenBank/DDBJ databases">
        <title>Insight into the proteome of Arion vulgaris.</title>
        <authorList>
            <person name="Aradska J."/>
            <person name="Bulat T."/>
            <person name="Smidak R."/>
            <person name="Sarate P."/>
            <person name="Gangsoo J."/>
            <person name="Sialana F."/>
            <person name="Bilban M."/>
            <person name="Lubec G."/>
        </authorList>
    </citation>
    <scope>NUCLEOTIDE SEQUENCE</scope>
    <source>
        <tissue evidence="2">Skin</tissue>
    </source>
</reference>
<dbReference type="EMBL" id="HACG01001488">
    <property type="protein sequence ID" value="CEK48353.1"/>
    <property type="molecule type" value="Transcribed_RNA"/>
</dbReference>
<feature type="region of interest" description="Disordered" evidence="1">
    <location>
        <begin position="141"/>
        <end position="161"/>
    </location>
</feature>
<evidence type="ECO:0000256" key="1">
    <source>
        <dbReference type="SAM" id="MobiDB-lite"/>
    </source>
</evidence>
<protein>
    <submittedName>
        <fullName evidence="2">Uncharacterized protein</fullName>
    </submittedName>
</protein>
<name>A0A0B6XWV0_9EUPU</name>
<feature type="compositionally biased region" description="Low complexity" evidence="1">
    <location>
        <begin position="42"/>
        <end position="57"/>
    </location>
</feature>
<dbReference type="AlphaFoldDB" id="A0A0B6XWV0"/>
<feature type="non-terminal residue" evidence="2">
    <location>
        <position position="1"/>
    </location>
</feature>
<feature type="region of interest" description="Disordered" evidence="1">
    <location>
        <begin position="36"/>
        <end position="75"/>
    </location>
</feature>
<gene>
    <name evidence="2" type="primary">ORF3727</name>
</gene>
<accession>A0A0B6XWV0</accession>
<proteinExistence type="predicted"/>
<organism evidence="2">
    <name type="scientific">Arion vulgaris</name>
    <dbReference type="NCBI Taxonomy" id="1028688"/>
    <lineage>
        <taxon>Eukaryota</taxon>
        <taxon>Metazoa</taxon>
        <taxon>Spiralia</taxon>
        <taxon>Lophotrochozoa</taxon>
        <taxon>Mollusca</taxon>
        <taxon>Gastropoda</taxon>
        <taxon>Heterobranchia</taxon>
        <taxon>Euthyneura</taxon>
        <taxon>Panpulmonata</taxon>
        <taxon>Eupulmonata</taxon>
        <taxon>Stylommatophora</taxon>
        <taxon>Helicina</taxon>
        <taxon>Arionoidea</taxon>
        <taxon>Arionidae</taxon>
        <taxon>Arion</taxon>
    </lineage>
</organism>
<evidence type="ECO:0000313" key="2">
    <source>
        <dbReference type="EMBL" id="CEK48353.1"/>
    </source>
</evidence>
<sequence length="161" mass="17124">DSSSRSEGDSWRRAFVHFDCQSVGVDLGRVIHQRVHRRMSKSNATSGASAASGQQTNNIANKDNPDVLADADEGDGRSNQLVLSCPYFRNEIGGETERTVSLTKVTSLNQVAVSPCTSPVTSADNKPQVRHPACCGVSILDSTSPPSDQVLPPSASNYGHV</sequence>